<feature type="region of interest" description="Disordered" evidence="1">
    <location>
        <begin position="53"/>
        <end position="84"/>
    </location>
</feature>
<evidence type="ECO:0000313" key="2">
    <source>
        <dbReference type="EMBL" id="GGO45224.1"/>
    </source>
</evidence>
<feature type="region of interest" description="Disordered" evidence="1">
    <location>
        <begin position="191"/>
        <end position="216"/>
    </location>
</feature>
<feature type="compositionally biased region" description="Basic and acidic residues" evidence="1">
    <location>
        <begin position="455"/>
        <end position="465"/>
    </location>
</feature>
<evidence type="ECO:0000256" key="1">
    <source>
        <dbReference type="SAM" id="MobiDB-lite"/>
    </source>
</evidence>
<keyword evidence="3" id="KW-1185">Reference proteome</keyword>
<sequence length="494" mass="52119">MSTAASALTPSLPVPTGWSPAFLPGADALMMPLPGPDRTTPVFTVRRWNTNADLPEGSAVHDPRTDSAPESPRFGSRGGPDPARGVPVGMDRWSGGDWFGLRFLRLVPSLAGRPTVETRWLLWSANAGQPEGFDPLRDAPDLDATAVCAVADLALLEMMFDSMAGAIPGEWASALAEGHPSPQSVVRVGRVAADESSAGAADESAHDAGRPGSRQRFSTAGAWAGASMLDLAPDALAFLSQHPPGEPWGQLLDDRARPVVEAGLASAATRRLTDRAAVAAAVLQEAEQVSTLTIHSRHGRHRALELHRSRGLVAAVAHALPVPGEPDEVLLGLYPAERSAELVIRAAALGPSDSRRLGVDTVSRELLLRRTLDPDLPLPAELAADPRWQDLWSAPWLLWTLESGGADLTESTAGGEVLMGLNAARWGNHVLTRSHGAGDGGSDGDPDGGSRGRLRQPDYPDHPGDLVKLVPAQTSGLLITLLERLAPFTAPARR</sequence>
<feature type="region of interest" description="Disordered" evidence="1">
    <location>
        <begin position="432"/>
        <end position="465"/>
    </location>
</feature>
<protein>
    <submittedName>
        <fullName evidence="2">Uncharacterized protein</fullName>
    </submittedName>
</protein>
<dbReference type="RefSeq" id="WP_188805770.1">
    <property type="nucleotide sequence ID" value="NZ_BAAAOU010000005.1"/>
</dbReference>
<proteinExistence type="predicted"/>
<feature type="compositionally biased region" description="Gly residues" evidence="1">
    <location>
        <begin position="437"/>
        <end position="451"/>
    </location>
</feature>
<comment type="caution">
    <text evidence="2">The sequence shown here is derived from an EMBL/GenBank/DDBJ whole genome shotgun (WGS) entry which is preliminary data.</text>
</comment>
<reference evidence="3" key="1">
    <citation type="journal article" date="2019" name="Int. J. Syst. Evol. Microbiol.">
        <title>The Global Catalogue of Microorganisms (GCM) 10K type strain sequencing project: providing services to taxonomists for standard genome sequencing and annotation.</title>
        <authorList>
            <consortium name="The Broad Institute Genomics Platform"/>
            <consortium name="The Broad Institute Genome Sequencing Center for Infectious Disease"/>
            <person name="Wu L."/>
            <person name="Ma J."/>
        </authorList>
    </citation>
    <scope>NUCLEOTIDE SEQUENCE [LARGE SCALE GENOMIC DNA]</scope>
    <source>
        <strain evidence="3">CGMCC 1.7064</strain>
    </source>
</reference>
<dbReference type="Proteomes" id="UP000642509">
    <property type="component" value="Unassembled WGS sequence"/>
</dbReference>
<name>A0ABQ2LZ81_9MICC</name>
<evidence type="ECO:0000313" key="3">
    <source>
        <dbReference type="Proteomes" id="UP000642509"/>
    </source>
</evidence>
<organism evidence="2 3">
    <name type="scientific">Citricoccus zhacaiensis</name>
    <dbReference type="NCBI Taxonomy" id="489142"/>
    <lineage>
        <taxon>Bacteria</taxon>
        <taxon>Bacillati</taxon>
        <taxon>Actinomycetota</taxon>
        <taxon>Actinomycetes</taxon>
        <taxon>Micrococcales</taxon>
        <taxon>Micrococcaceae</taxon>
        <taxon>Citricoccus</taxon>
    </lineage>
</organism>
<dbReference type="EMBL" id="BMLQ01000004">
    <property type="protein sequence ID" value="GGO45224.1"/>
    <property type="molecule type" value="Genomic_DNA"/>
</dbReference>
<accession>A0ABQ2LZ81</accession>
<gene>
    <name evidence="2" type="ORF">GCM10010977_17480</name>
</gene>